<proteinExistence type="predicted"/>
<dbReference type="Proteomes" id="UP000032180">
    <property type="component" value="Chromosome 10"/>
</dbReference>
<protein>
    <submittedName>
        <fullName evidence="2">Uncharacterized protein</fullName>
    </submittedName>
</protein>
<evidence type="ECO:0000313" key="3">
    <source>
        <dbReference type="Proteomes" id="UP000032180"/>
    </source>
</evidence>
<dbReference type="PANTHER" id="PTHR33781:SF4">
    <property type="entry name" value="PROTEIN PHYTOCHROME KINASE SUBSTRATE 1"/>
    <property type="match status" value="1"/>
</dbReference>
<dbReference type="AlphaFoldDB" id="A0A0D9XJJ3"/>
<dbReference type="InterPro" id="IPR039615">
    <property type="entry name" value="PKS"/>
</dbReference>
<evidence type="ECO:0000256" key="1">
    <source>
        <dbReference type="SAM" id="MobiDB-lite"/>
    </source>
</evidence>
<accession>A0A0D9XJJ3</accession>
<evidence type="ECO:0000313" key="2">
    <source>
        <dbReference type="EnsemblPlants" id="LPERR10G06810.1"/>
    </source>
</evidence>
<dbReference type="GO" id="GO:0009638">
    <property type="term" value="P:phototropism"/>
    <property type="evidence" value="ECO:0007669"/>
    <property type="project" value="InterPro"/>
</dbReference>
<dbReference type="EnsemblPlants" id="LPERR10G06810.1">
    <property type="protein sequence ID" value="LPERR10G06810.1"/>
    <property type="gene ID" value="LPERR10G06810"/>
</dbReference>
<feature type="region of interest" description="Disordered" evidence="1">
    <location>
        <begin position="33"/>
        <end position="56"/>
    </location>
</feature>
<organism evidence="2 3">
    <name type="scientific">Leersia perrieri</name>
    <dbReference type="NCBI Taxonomy" id="77586"/>
    <lineage>
        <taxon>Eukaryota</taxon>
        <taxon>Viridiplantae</taxon>
        <taxon>Streptophyta</taxon>
        <taxon>Embryophyta</taxon>
        <taxon>Tracheophyta</taxon>
        <taxon>Spermatophyta</taxon>
        <taxon>Magnoliopsida</taxon>
        <taxon>Liliopsida</taxon>
        <taxon>Poales</taxon>
        <taxon>Poaceae</taxon>
        <taxon>BOP clade</taxon>
        <taxon>Oryzoideae</taxon>
        <taxon>Oryzeae</taxon>
        <taxon>Oryzinae</taxon>
        <taxon>Leersia</taxon>
    </lineage>
</organism>
<dbReference type="Gramene" id="LPERR10G06810.1">
    <property type="protein sequence ID" value="LPERR10G06810.1"/>
    <property type="gene ID" value="LPERR10G06810"/>
</dbReference>
<reference evidence="2 3" key="1">
    <citation type="submission" date="2012-08" db="EMBL/GenBank/DDBJ databases">
        <title>Oryza genome evolution.</title>
        <authorList>
            <person name="Wing R.A."/>
        </authorList>
    </citation>
    <scope>NUCLEOTIDE SEQUENCE</scope>
</reference>
<name>A0A0D9XJJ3_9ORYZ</name>
<reference evidence="3" key="2">
    <citation type="submission" date="2013-12" db="EMBL/GenBank/DDBJ databases">
        <authorList>
            <person name="Yu Y."/>
            <person name="Lee S."/>
            <person name="de Baynast K."/>
            <person name="Wissotski M."/>
            <person name="Liu L."/>
            <person name="Talag J."/>
            <person name="Goicoechea J."/>
            <person name="Angelova A."/>
            <person name="Jetty R."/>
            <person name="Kudrna D."/>
            <person name="Golser W."/>
            <person name="Rivera L."/>
            <person name="Zhang J."/>
            <person name="Wing R."/>
        </authorList>
    </citation>
    <scope>NUCLEOTIDE SEQUENCE</scope>
</reference>
<dbReference type="PANTHER" id="PTHR33781">
    <property type="entry name" value="PROTEIN PHYTOCHROME KINASE SUBSTRATE 1-RELATED"/>
    <property type="match status" value="1"/>
</dbReference>
<keyword evidence="3" id="KW-1185">Reference proteome</keyword>
<reference evidence="2" key="3">
    <citation type="submission" date="2015-04" db="UniProtKB">
        <authorList>
            <consortium name="EnsemblPlants"/>
        </authorList>
    </citation>
    <scope>IDENTIFICATION</scope>
</reference>
<sequence>MDSSRNGDVTVTFEQSLFSGGHRRNAGFPTYLDLLLEDGDPPPPPPRRSLPPASRRRTYADGELDVFAAERYFKGAIDGGEYTPAAAAVVPAEISTAARPAVAVSRPAWTTRSSVASAASSSADSQTVLLRRDHRRRGGAAGKCCAQVGGILRSCSGKRSVHATPKSRIEWYRDLRMDKSGHRVAAVGLATTTSDVTHGVVAAPLPPNSNNLVAAGGRSLGRYFAVLAPAKVNGGGGDDVIGVNGEDEDEVGSESSSDLFEIKSLMIEDCPYEPSEASVQWSVVTASAAAVSVASSGRAPPIAGKGRRQERPVGGLLRGCVSHRAVDVSAMASVRRPPAAATARRRADVSRFASSGNL</sequence>
<dbReference type="HOGENOM" id="CLU_050134_0_0_1"/>
<dbReference type="eggNOG" id="ENOG502QQHX">
    <property type="taxonomic scope" value="Eukaryota"/>
</dbReference>